<organism evidence="2 3">
    <name type="scientific">Bonamia ostreae</name>
    <dbReference type="NCBI Taxonomy" id="126728"/>
    <lineage>
        <taxon>Eukaryota</taxon>
        <taxon>Sar</taxon>
        <taxon>Rhizaria</taxon>
        <taxon>Endomyxa</taxon>
        <taxon>Ascetosporea</taxon>
        <taxon>Haplosporida</taxon>
        <taxon>Bonamia</taxon>
    </lineage>
</organism>
<name>A0ABV2AQF0_9EUKA</name>
<proteinExistence type="predicted"/>
<evidence type="ECO:0000256" key="1">
    <source>
        <dbReference type="SAM" id="MobiDB-lite"/>
    </source>
</evidence>
<sequence length="280" mass="31993">MASQKVFMCLLEDKVNDFMQELDSNVTSFTQYKSKSFLVKPTKDNSKSFVVKPEPQNSKDFSKVDFRENKSSRSKKSSHQSHASSHHPSLAQQRLEAEEAKAKLEDAQKEAKLKKEQASIQVDFEVQRDAAVAESKLRALESMQDCISVSSQSIVEPVVDIEDPMERTRKFSEEINQQQTECITRKPLMESTHLQRPLTSAYDKEPTQISDQQHETTVTPNAKLYTPPRALNPLATEFEPNNNVFDITSFLLKKELIINKLVNLMTNQKVSWHGKLFSNQ</sequence>
<feature type="region of interest" description="Disordered" evidence="1">
    <location>
        <begin position="42"/>
        <end position="103"/>
    </location>
</feature>
<keyword evidence="3" id="KW-1185">Reference proteome</keyword>
<evidence type="ECO:0000313" key="3">
    <source>
        <dbReference type="Proteomes" id="UP001439008"/>
    </source>
</evidence>
<comment type="caution">
    <text evidence="2">The sequence shown here is derived from an EMBL/GenBank/DDBJ whole genome shotgun (WGS) entry which is preliminary data.</text>
</comment>
<gene>
    <name evidence="2" type="ORF">MHBO_003433</name>
</gene>
<protein>
    <submittedName>
        <fullName evidence="2">Uncharacterized protein</fullName>
    </submittedName>
</protein>
<dbReference type="EMBL" id="JBDODL010001916">
    <property type="protein sequence ID" value="MES1921902.1"/>
    <property type="molecule type" value="Genomic_DNA"/>
</dbReference>
<dbReference type="Proteomes" id="UP001439008">
    <property type="component" value="Unassembled WGS sequence"/>
</dbReference>
<feature type="compositionally biased region" description="Low complexity" evidence="1">
    <location>
        <begin position="80"/>
        <end position="94"/>
    </location>
</feature>
<evidence type="ECO:0000313" key="2">
    <source>
        <dbReference type="EMBL" id="MES1921902.1"/>
    </source>
</evidence>
<accession>A0ABV2AQF0</accession>
<reference evidence="2 3" key="1">
    <citation type="journal article" date="2024" name="BMC Biol.">
        <title>Comparative genomics of Ascetosporea gives new insight into the evolutionary basis for animal parasitism in Rhizaria.</title>
        <authorList>
            <person name="Hiltunen Thoren M."/>
            <person name="Onut-Brannstrom I."/>
            <person name="Alfjorden A."/>
            <person name="Peckova H."/>
            <person name="Swords F."/>
            <person name="Hooper C."/>
            <person name="Holzer A.S."/>
            <person name="Bass D."/>
            <person name="Burki F."/>
        </authorList>
    </citation>
    <scope>NUCLEOTIDE SEQUENCE [LARGE SCALE GENOMIC DNA]</scope>
    <source>
        <strain evidence="2">20-A016</strain>
    </source>
</reference>
<feature type="compositionally biased region" description="Basic and acidic residues" evidence="1">
    <location>
        <begin position="60"/>
        <end position="71"/>
    </location>
</feature>